<gene>
    <name evidence="10" type="ORF">WJX72_002631</name>
</gene>
<protein>
    <recommendedName>
        <fullName evidence="8">S-acyltransferase</fullName>
        <ecNumber evidence="8">2.3.1.225</ecNumber>
    </recommendedName>
    <alternativeName>
        <fullName evidence="8">Palmitoyltransferase</fullName>
    </alternativeName>
</protein>
<dbReference type="InterPro" id="IPR001594">
    <property type="entry name" value="Palmitoyltrfase_DHHC"/>
</dbReference>
<evidence type="ECO:0000313" key="11">
    <source>
        <dbReference type="Proteomes" id="UP001489004"/>
    </source>
</evidence>
<dbReference type="PROSITE" id="PS50216">
    <property type="entry name" value="DHHC"/>
    <property type="match status" value="1"/>
</dbReference>
<comment type="catalytic activity">
    <reaction evidence="8">
        <text>L-cysteinyl-[protein] + hexadecanoyl-CoA = S-hexadecanoyl-L-cysteinyl-[protein] + CoA</text>
        <dbReference type="Rhea" id="RHEA:36683"/>
        <dbReference type="Rhea" id="RHEA-COMP:10131"/>
        <dbReference type="Rhea" id="RHEA-COMP:11032"/>
        <dbReference type="ChEBI" id="CHEBI:29950"/>
        <dbReference type="ChEBI" id="CHEBI:57287"/>
        <dbReference type="ChEBI" id="CHEBI:57379"/>
        <dbReference type="ChEBI" id="CHEBI:74151"/>
        <dbReference type="EC" id="2.3.1.225"/>
    </reaction>
</comment>
<evidence type="ECO:0000256" key="4">
    <source>
        <dbReference type="ARBA" id="ARBA00022692"/>
    </source>
</evidence>
<dbReference type="AlphaFoldDB" id="A0AAW1Q6R6"/>
<comment type="similarity">
    <text evidence="2 8">Belongs to the DHHC palmitoyltransferase family.</text>
</comment>
<evidence type="ECO:0000256" key="7">
    <source>
        <dbReference type="ARBA" id="ARBA00023315"/>
    </source>
</evidence>
<keyword evidence="5 8" id="KW-1133">Transmembrane helix</keyword>
<comment type="subcellular location">
    <subcellularLocation>
        <location evidence="1">Membrane</location>
        <topology evidence="1">Multi-pass membrane protein</topology>
    </subcellularLocation>
</comment>
<dbReference type="GO" id="GO:0016020">
    <property type="term" value="C:membrane"/>
    <property type="evidence" value="ECO:0007669"/>
    <property type="project" value="UniProtKB-SubCell"/>
</dbReference>
<feature type="domain" description="Palmitoyltransferase DHHC" evidence="9">
    <location>
        <begin position="103"/>
        <end position="253"/>
    </location>
</feature>
<accession>A0AAW1Q6R6</accession>
<feature type="transmembrane region" description="Helical" evidence="8">
    <location>
        <begin position="53"/>
        <end position="75"/>
    </location>
</feature>
<proteinExistence type="inferred from homology"/>
<reference evidence="10 11" key="1">
    <citation type="journal article" date="2024" name="Nat. Commun.">
        <title>Phylogenomics reveals the evolutionary origins of lichenization in chlorophyte algae.</title>
        <authorList>
            <person name="Puginier C."/>
            <person name="Libourel C."/>
            <person name="Otte J."/>
            <person name="Skaloud P."/>
            <person name="Haon M."/>
            <person name="Grisel S."/>
            <person name="Petersen M."/>
            <person name="Berrin J.G."/>
            <person name="Delaux P.M."/>
            <person name="Dal Grande F."/>
            <person name="Keller J."/>
        </authorList>
    </citation>
    <scope>NUCLEOTIDE SEQUENCE [LARGE SCALE GENOMIC DNA]</scope>
    <source>
        <strain evidence="10 11">SAG 2043</strain>
    </source>
</reference>
<evidence type="ECO:0000256" key="5">
    <source>
        <dbReference type="ARBA" id="ARBA00022989"/>
    </source>
</evidence>
<feature type="transmembrane region" description="Helical" evidence="8">
    <location>
        <begin position="151"/>
        <end position="172"/>
    </location>
</feature>
<evidence type="ECO:0000256" key="3">
    <source>
        <dbReference type="ARBA" id="ARBA00022679"/>
    </source>
</evidence>
<dbReference type="Pfam" id="PF01529">
    <property type="entry name" value="DHHC"/>
    <property type="match status" value="1"/>
</dbReference>
<dbReference type="Proteomes" id="UP001489004">
    <property type="component" value="Unassembled WGS sequence"/>
</dbReference>
<dbReference type="EC" id="2.3.1.225" evidence="8"/>
<evidence type="ECO:0000256" key="2">
    <source>
        <dbReference type="ARBA" id="ARBA00008574"/>
    </source>
</evidence>
<sequence>MARLRPCSSVVASRPARAAAWLSQKLIVALVSGAITSIAAVGFFYLLPSLFHGWVYFVHIGVATVVAFNLFWNFLACLCQAPGSPADSIVAHAHGQVPQGAYDNYSYCRRCRFVKPPQAHHCKVCGLCVMEMDHHCPFINNCVGARNARHFLLFLFWLLLGCIYITVLSIVLMRYRWFDCIEAASDAWLSTPAESVGQVLSFSMRAMYGTPLWLSMTFYALCMSGGALVGVGVLLVAQLRLAIRGQTYIDQLRHGGSGAHSASAMANLRLVFGQGHPLLWLRPMWGRPVGVSPSDIESKRR</sequence>
<organism evidence="10 11">
    <name type="scientific">[Myrmecia] bisecta</name>
    <dbReference type="NCBI Taxonomy" id="41462"/>
    <lineage>
        <taxon>Eukaryota</taxon>
        <taxon>Viridiplantae</taxon>
        <taxon>Chlorophyta</taxon>
        <taxon>core chlorophytes</taxon>
        <taxon>Trebouxiophyceae</taxon>
        <taxon>Trebouxiales</taxon>
        <taxon>Trebouxiaceae</taxon>
        <taxon>Myrmecia</taxon>
    </lineage>
</organism>
<dbReference type="PANTHER" id="PTHR12246">
    <property type="entry name" value="PALMITOYLTRANSFERASE ZDHHC16"/>
    <property type="match status" value="1"/>
</dbReference>
<feature type="transmembrane region" description="Helical" evidence="8">
    <location>
        <begin position="212"/>
        <end position="237"/>
    </location>
</feature>
<comment type="domain">
    <text evidence="8">The DHHC domain is required for palmitoyltransferase activity.</text>
</comment>
<keyword evidence="6 8" id="KW-0472">Membrane</keyword>
<evidence type="ECO:0000256" key="6">
    <source>
        <dbReference type="ARBA" id="ARBA00023136"/>
    </source>
</evidence>
<evidence type="ECO:0000256" key="8">
    <source>
        <dbReference type="RuleBase" id="RU079119"/>
    </source>
</evidence>
<keyword evidence="3 8" id="KW-0808">Transferase</keyword>
<evidence type="ECO:0000313" key="10">
    <source>
        <dbReference type="EMBL" id="KAK9816605.1"/>
    </source>
</evidence>
<keyword evidence="11" id="KW-1185">Reference proteome</keyword>
<name>A0AAW1Q6R6_9CHLO</name>
<keyword evidence="4 8" id="KW-0812">Transmembrane</keyword>
<evidence type="ECO:0000256" key="1">
    <source>
        <dbReference type="ARBA" id="ARBA00004141"/>
    </source>
</evidence>
<evidence type="ECO:0000259" key="9">
    <source>
        <dbReference type="Pfam" id="PF01529"/>
    </source>
</evidence>
<dbReference type="GO" id="GO:0019706">
    <property type="term" value="F:protein-cysteine S-palmitoyltransferase activity"/>
    <property type="evidence" value="ECO:0007669"/>
    <property type="project" value="UniProtKB-EC"/>
</dbReference>
<dbReference type="InterPro" id="IPR039859">
    <property type="entry name" value="PFA4/ZDH16/20/ERF2-like"/>
</dbReference>
<feature type="transmembrane region" description="Helical" evidence="8">
    <location>
        <begin position="26"/>
        <end position="47"/>
    </location>
</feature>
<keyword evidence="7 8" id="KW-0012">Acyltransferase</keyword>
<dbReference type="EMBL" id="JALJOR010000005">
    <property type="protein sequence ID" value="KAK9816605.1"/>
    <property type="molecule type" value="Genomic_DNA"/>
</dbReference>
<comment type="caution">
    <text evidence="10">The sequence shown here is derived from an EMBL/GenBank/DDBJ whole genome shotgun (WGS) entry which is preliminary data.</text>
</comment>